<feature type="compositionally biased region" description="Basic residues" evidence="3">
    <location>
        <begin position="1160"/>
        <end position="1172"/>
    </location>
</feature>
<reference evidence="5 6" key="1">
    <citation type="journal article" date="2017" name="Curr. Biol.">
        <title>Genome architecture and evolution of a unichromosomal asexual nematode.</title>
        <authorList>
            <person name="Fradin H."/>
            <person name="Zegar C."/>
            <person name="Gutwein M."/>
            <person name="Lucas J."/>
            <person name="Kovtun M."/>
            <person name="Corcoran D."/>
            <person name="Baugh L.R."/>
            <person name="Kiontke K."/>
            <person name="Gunsalus K."/>
            <person name="Fitch D.H."/>
            <person name="Piano F."/>
        </authorList>
    </citation>
    <scope>NUCLEOTIDE SEQUENCE [LARGE SCALE GENOMIC DNA]</scope>
    <source>
        <strain evidence="5">PF1309</strain>
    </source>
</reference>
<feature type="region of interest" description="Disordered" evidence="3">
    <location>
        <begin position="1160"/>
        <end position="1225"/>
    </location>
</feature>
<name>A0A2A2JX76_9BILA</name>
<organism evidence="5 6">
    <name type="scientific">Diploscapter pachys</name>
    <dbReference type="NCBI Taxonomy" id="2018661"/>
    <lineage>
        <taxon>Eukaryota</taxon>
        <taxon>Metazoa</taxon>
        <taxon>Ecdysozoa</taxon>
        <taxon>Nematoda</taxon>
        <taxon>Chromadorea</taxon>
        <taxon>Rhabditida</taxon>
        <taxon>Rhabditina</taxon>
        <taxon>Rhabditomorpha</taxon>
        <taxon>Rhabditoidea</taxon>
        <taxon>Rhabditidae</taxon>
        <taxon>Diploscapter</taxon>
    </lineage>
</organism>
<feature type="domain" description="Ketoreductase" evidence="4">
    <location>
        <begin position="108"/>
        <end position="276"/>
    </location>
</feature>
<dbReference type="OrthoDB" id="1933717at2759"/>
<feature type="compositionally biased region" description="Basic and acidic residues" evidence="3">
    <location>
        <begin position="1173"/>
        <end position="1190"/>
    </location>
</feature>
<dbReference type="Pfam" id="PF13561">
    <property type="entry name" value="adh_short_C2"/>
    <property type="match status" value="1"/>
</dbReference>
<dbReference type="PROSITE" id="PS00061">
    <property type="entry name" value="ADH_SHORT"/>
    <property type="match status" value="1"/>
</dbReference>
<dbReference type="InterPro" id="IPR036291">
    <property type="entry name" value="NAD(P)-bd_dom_sf"/>
</dbReference>
<dbReference type="PRINTS" id="PR00081">
    <property type="entry name" value="GDHRDH"/>
</dbReference>
<evidence type="ECO:0000256" key="2">
    <source>
        <dbReference type="ARBA" id="ARBA00023002"/>
    </source>
</evidence>
<dbReference type="AlphaFoldDB" id="A0A2A2JX76"/>
<dbReference type="InterPro" id="IPR020904">
    <property type="entry name" value="Sc_DH/Rdtase_CS"/>
</dbReference>
<keyword evidence="6" id="KW-1185">Reference proteome</keyword>
<dbReference type="SMART" id="SM00822">
    <property type="entry name" value="PKS_KR"/>
    <property type="match status" value="1"/>
</dbReference>
<evidence type="ECO:0000256" key="1">
    <source>
        <dbReference type="ARBA" id="ARBA00006484"/>
    </source>
</evidence>
<keyword evidence="2" id="KW-0560">Oxidoreductase</keyword>
<dbReference type="EMBL" id="LIAE01010144">
    <property type="protein sequence ID" value="PAV66192.1"/>
    <property type="molecule type" value="Genomic_DNA"/>
</dbReference>
<feature type="compositionally biased region" description="Basic residues" evidence="3">
    <location>
        <begin position="1201"/>
        <end position="1214"/>
    </location>
</feature>
<sequence length="1225" mass="131580">MRRPRSAGSARPVGENHVEQARETPVELVPAQRVDHLSPGLRRLDQPGRTQQLQMVGQRAFRDRIARRGIGAAQPLGRGQARHHGQPIGIGERVQRQIERNVLQPGGRTALVTGGSRGIGSAIAKRLAAEGATVAITYAGNKAAADATVAAIERAGGTAFAFLADAADPASQRAGVEQAAAALGGIDILVHNAGVAEFASITEDTDETYDRQFAVNVKGLHVGTRAALPHLRNGGRIILIGSISGEMAFPATTVYSATKAAVAALARGWAKDLAPRNILVNTVQPGPIDTDMNPADSDFAAQLLQSIPLGRYGKVEEIAGAVAFLAGPDASYITGTTLSIDGAGTSKPSYVRRGRADAPSSISTPSGRQDLPEGDARGQQEGARRQIIELVELAIARLVRFAVDGRRRGAGAAGRDLRHGAAVEDVVNRHAQLQSALECLADRELADAVGADAIQAEPGAAVVIIGILRAGIFLVERHAEAVLAEDEARRRGGEGRLADLRISLHAARLVVAGIAEQGQAVDRHDAELPLDALVADLPLVHEQRRVAAGGRAIADLVVDVDDIAVDVERDAVAVPDGADLVVRRRLWLQLIERGDELARGGIEARQVGHVHALRILAIEGPVVRHQPIGGQERQRLGPGRAEVERRAGLLLQDRIHAAREVDVFDARRDRHAVDRAEFDLAEQLILVPGRMLREVDVRLGNGRQRAGRGRAAVELLVVAWLVGGAVEIEIVAIGDGIFIPAAEPQLAKAEVVIRLADIAEDAIFVELVIAQHVVATRHRDIRRGCGPRAGEAGDDTVRLDDEHRQRAALGHAEGRAAIPRQRIVRIAIHTQVRKVRRLVGTVIFPIIVLSRIVAEPVIEAILPDLRRRAAAAPAQLGQRLAVGAQRGGDRRRRIGGVIGVGRCAAAGRALQHVGLIIEIAVPATHHRQRAGAADRHHGLAEQVLRSDRRIAERAVRLEILAGQHDARAAKLVDAAAFEQRAADEGVPIADDRLAAQLRIRRRGARIHVDVAAIARLAELAGIAGAAIDDDRLDRVRREEGGRMVRRVVGVGKGNRVVGDVIFAVLEAADRRLGFRQAIAVARAGDRHARRQRDQLVHVRGGGAIFDEVAADRRLRLRRGQRGGERRRLRGARSRDDDVGRGQRLLVIGLPRLIGAGRLRHGRRRRLAHRHGDRARDGIGMRQSRQRERGGRQQSGAERNMGHHRVLGRKGKCGQRRASSARAAAT</sequence>
<dbReference type="GO" id="GO:0016491">
    <property type="term" value="F:oxidoreductase activity"/>
    <property type="evidence" value="ECO:0007669"/>
    <property type="project" value="UniProtKB-KW"/>
</dbReference>
<dbReference type="PRINTS" id="PR00080">
    <property type="entry name" value="SDRFAMILY"/>
</dbReference>
<dbReference type="PANTHER" id="PTHR43639:SF1">
    <property type="entry name" value="SHORT-CHAIN DEHYDROGENASE_REDUCTASE FAMILY PROTEIN"/>
    <property type="match status" value="1"/>
</dbReference>
<feature type="compositionally biased region" description="Basic and acidic residues" evidence="3">
    <location>
        <begin position="14"/>
        <end position="24"/>
    </location>
</feature>
<proteinExistence type="inferred from homology"/>
<dbReference type="Gene3D" id="3.40.50.720">
    <property type="entry name" value="NAD(P)-binding Rossmann-like Domain"/>
    <property type="match status" value="1"/>
</dbReference>
<gene>
    <name evidence="5" type="ORF">WR25_18088</name>
</gene>
<dbReference type="FunFam" id="3.40.50.720:FF:000084">
    <property type="entry name" value="Short-chain dehydrogenase reductase"/>
    <property type="match status" value="1"/>
</dbReference>
<accession>A0A2A2JX76</accession>
<dbReference type="STRING" id="2018661.A0A2A2JX76"/>
<dbReference type="InterPro" id="IPR002347">
    <property type="entry name" value="SDR_fam"/>
</dbReference>
<feature type="compositionally biased region" description="Low complexity" evidence="3">
    <location>
        <begin position="1215"/>
        <end position="1225"/>
    </location>
</feature>
<evidence type="ECO:0000256" key="3">
    <source>
        <dbReference type="SAM" id="MobiDB-lite"/>
    </source>
</evidence>
<evidence type="ECO:0000259" key="4">
    <source>
        <dbReference type="SMART" id="SM00822"/>
    </source>
</evidence>
<dbReference type="InterPro" id="IPR057326">
    <property type="entry name" value="KR_dom"/>
</dbReference>
<evidence type="ECO:0000313" key="6">
    <source>
        <dbReference type="Proteomes" id="UP000218231"/>
    </source>
</evidence>
<feature type="region of interest" description="Disordered" evidence="3">
    <location>
        <begin position="344"/>
        <end position="380"/>
    </location>
</feature>
<protein>
    <recommendedName>
        <fullName evidence="4">Ketoreductase domain-containing protein</fullName>
    </recommendedName>
</protein>
<feature type="region of interest" description="Disordered" evidence="3">
    <location>
        <begin position="1"/>
        <end position="24"/>
    </location>
</feature>
<dbReference type="SUPFAM" id="SSF51735">
    <property type="entry name" value="NAD(P)-binding Rossmann-fold domains"/>
    <property type="match status" value="1"/>
</dbReference>
<dbReference type="GO" id="GO:0006629">
    <property type="term" value="P:lipid metabolic process"/>
    <property type="evidence" value="ECO:0007669"/>
    <property type="project" value="UniProtKB-ARBA"/>
</dbReference>
<dbReference type="CDD" id="cd05233">
    <property type="entry name" value="SDR_c"/>
    <property type="match status" value="1"/>
</dbReference>
<comment type="caution">
    <text evidence="5">The sequence shown here is derived from an EMBL/GenBank/DDBJ whole genome shotgun (WGS) entry which is preliminary data.</text>
</comment>
<feature type="compositionally biased region" description="Basic and acidic residues" evidence="3">
    <location>
        <begin position="370"/>
        <end position="380"/>
    </location>
</feature>
<dbReference type="Proteomes" id="UP000218231">
    <property type="component" value="Unassembled WGS sequence"/>
</dbReference>
<dbReference type="PANTHER" id="PTHR43639">
    <property type="entry name" value="OXIDOREDUCTASE, SHORT-CHAIN DEHYDROGENASE/REDUCTASE FAMILY (AFU_ORTHOLOGUE AFUA_5G02870)"/>
    <property type="match status" value="1"/>
</dbReference>
<evidence type="ECO:0000313" key="5">
    <source>
        <dbReference type="EMBL" id="PAV66192.1"/>
    </source>
</evidence>
<comment type="similarity">
    <text evidence="1">Belongs to the short-chain dehydrogenases/reductases (SDR) family.</text>
</comment>